<evidence type="ECO:0000256" key="1">
    <source>
        <dbReference type="SAM" id="MobiDB-lite"/>
    </source>
</evidence>
<feature type="compositionally biased region" description="Pro residues" evidence="1">
    <location>
        <begin position="53"/>
        <end position="63"/>
    </location>
</feature>
<evidence type="ECO:0000313" key="2">
    <source>
        <dbReference type="EMBL" id="GBN02691.1"/>
    </source>
</evidence>
<sequence length="137" mass="15267">MPPRQEARPAVRRDECNEMALKFSPDYYLSTTVEYPVLKFSPDGGDTASPTGGPWPPGPPSGATPPATNSLNSPVPVNDVQKYVKSILHSKWQAQWDNKNTNNLQSIKRLIDCWPSLPIRKLDTVLTRKNRTPDLLA</sequence>
<dbReference type="AlphaFoldDB" id="A0A4Y2KJY1"/>
<organism evidence="2 3">
    <name type="scientific">Araneus ventricosus</name>
    <name type="common">Orbweaver spider</name>
    <name type="synonym">Epeira ventricosa</name>
    <dbReference type="NCBI Taxonomy" id="182803"/>
    <lineage>
        <taxon>Eukaryota</taxon>
        <taxon>Metazoa</taxon>
        <taxon>Ecdysozoa</taxon>
        <taxon>Arthropoda</taxon>
        <taxon>Chelicerata</taxon>
        <taxon>Arachnida</taxon>
        <taxon>Araneae</taxon>
        <taxon>Araneomorphae</taxon>
        <taxon>Entelegynae</taxon>
        <taxon>Araneoidea</taxon>
        <taxon>Araneidae</taxon>
        <taxon>Araneus</taxon>
    </lineage>
</organism>
<feature type="region of interest" description="Disordered" evidence="1">
    <location>
        <begin position="39"/>
        <end position="76"/>
    </location>
</feature>
<proteinExistence type="predicted"/>
<protein>
    <submittedName>
        <fullName evidence="2">Uncharacterized protein</fullName>
    </submittedName>
</protein>
<keyword evidence="3" id="KW-1185">Reference proteome</keyword>
<reference evidence="2 3" key="1">
    <citation type="journal article" date="2019" name="Sci. Rep.">
        <title>Orb-weaving spider Araneus ventricosus genome elucidates the spidroin gene catalogue.</title>
        <authorList>
            <person name="Kono N."/>
            <person name="Nakamura H."/>
            <person name="Ohtoshi R."/>
            <person name="Moran D.A.P."/>
            <person name="Shinohara A."/>
            <person name="Yoshida Y."/>
            <person name="Fujiwara M."/>
            <person name="Mori M."/>
            <person name="Tomita M."/>
            <person name="Arakawa K."/>
        </authorList>
    </citation>
    <scope>NUCLEOTIDE SEQUENCE [LARGE SCALE GENOMIC DNA]</scope>
</reference>
<dbReference type="Proteomes" id="UP000499080">
    <property type="component" value="Unassembled WGS sequence"/>
</dbReference>
<evidence type="ECO:0000313" key="3">
    <source>
        <dbReference type="Proteomes" id="UP000499080"/>
    </source>
</evidence>
<gene>
    <name evidence="2" type="ORF">AVEN_237418_1</name>
</gene>
<comment type="caution">
    <text evidence="2">The sequence shown here is derived from an EMBL/GenBank/DDBJ whole genome shotgun (WGS) entry which is preliminary data.</text>
</comment>
<accession>A0A4Y2KJY1</accession>
<name>A0A4Y2KJY1_ARAVE</name>
<dbReference type="EMBL" id="BGPR01004725">
    <property type="protein sequence ID" value="GBN02691.1"/>
    <property type="molecule type" value="Genomic_DNA"/>
</dbReference>